<feature type="binding site" evidence="5">
    <location>
        <position position="322"/>
    </location>
    <ligand>
        <name>Zn(2+)</name>
        <dbReference type="ChEBI" id="CHEBI:29105"/>
    </ligand>
</feature>
<dbReference type="InterPro" id="IPR006680">
    <property type="entry name" value="Amidohydro-rel"/>
</dbReference>
<dbReference type="Gene3D" id="3.20.20.140">
    <property type="entry name" value="Metal-dependent hydrolases"/>
    <property type="match status" value="1"/>
</dbReference>
<comment type="similarity">
    <text evidence="5">Belongs to the metallo-dependent hydrolases superfamily. MTA/SAH deaminase family.</text>
</comment>
<comment type="cofactor">
    <cofactor evidence="5">
        <name>Zn(2+)</name>
        <dbReference type="ChEBI" id="CHEBI:29105"/>
    </cofactor>
    <text evidence="5">Binds 1 zinc ion per subunit.</text>
</comment>
<feature type="binding site" evidence="5">
    <location>
        <position position="322"/>
    </location>
    <ligand>
        <name>substrate</name>
    </ligand>
</feature>
<feature type="binding site" evidence="5">
    <location>
        <position position="234"/>
    </location>
    <ligand>
        <name>Zn(2+)</name>
        <dbReference type="ChEBI" id="CHEBI:29105"/>
    </ligand>
</feature>
<comment type="caution">
    <text evidence="5">Lacks conserved residue(s) required for the propagation of feature annotation.</text>
</comment>
<dbReference type="InterPro" id="IPR023512">
    <property type="entry name" value="Deaminase_MtaD/DadD"/>
</dbReference>
<dbReference type="HAMAP" id="MF_01281">
    <property type="entry name" value="MTA_SAH_deamin"/>
    <property type="match status" value="1"/>
</dbReference>
<comment type="similarity">
    <text evidence="1">Belongs to the metallo-dependent hydrolases superfamily. ATZ/TRZ family.</text>
</comment>
<dbReference type="InterPro" id="IPR050287">
    <property type="entry name" value="MTA/SAH_deaminase"/>
</dbReference>
<dbReference type="Pfam" id="PF01979">
    <property type="entry name" value="Amidohydro_1"/>
    <property type="match status" value="1"/>
</dbReference>
<dbReference type="FunFam" id="3.20.20.140:FF:000014">
    <property type="entry name" value="5-methylthioadenosine/S-adenosylhomocysteine deaminase"/>
    <property type="match status" value="1"/>
</dbReference>
<gene>
    <name evidence="5" type="primary">mtaD</name>
    <name evidence="7" type="ORF">I6N98_10650</name>
</gene>
<dbReference type="InterPro" id="IPR011059">
    <property type="entry name" value="Metal-dep_hydrolase_composite"/>
</dbReference>
<keyword evidence="2 5" id="KW-0479">Metal-binding</keyword>
<dbReference type="RefSeq" id="WP_198568346.1">
    <property type="nucleotide sequence ID" value="NZ_CP066167.1"/>
</dbReference>
<keyword evidence="3 5" id="KW-0378">Hydrolase</keyword>
<dbReference type="NCBIfam" id="NF006549">
    <property type="entry name" value="PRK09045.1"/>
    <property type="match status" value="1"/>
</dbReference>
<dbReference type="GO" id="GO:0050270">
    <property type="term" value="F:S-adenosylhomocysteine deaminase activity"/>
    <property type="evidence" value="ECO:0007669"/>
    <property type="project" value="UniProtKB-UniRule"/>
</dbReference>
<comment type="catalytic activity">
    <reaction evidence="5">
        <text>S-adenosyl-L-homocysteine + H2O + H(+) = S-inosyl-L-homocysteine + NH4(+)</text>
        <dbReference type="Rhea" id="RHEA:20716"/>
        <dbReference type="ChEBI" id="CHEBI:15377"/>
        <dbReference type="ChEBI" id="CHEBI:15378"/>
        <dbReference type="ChEBI" id="CHEBI:28938"/>
        <dbReference type="ChEBI" id="CHEBI:57856"/>
        <dbReference type="ChEBI" id="CHEBI:57985"/>
        <dbReference type="EC" id="3.5.4.28"/>
    </reaction>
</comment>
<dbReference type="Proteomes" id="UP000596063">
    <property type="component" value="Chromosome"/>
</dbReference>
<reference evidence="7 8" key="1">
    <citation type="submission" date="2020-12" db="EMBL/GenBank/DDBJ databases">
        <authorList>
            <person name="Shan Y."/>
        </authorList>
    </citation>
    <scope>NUCLEOTIDE SEQUENCE [LARGE SCALE GENOMIC DNA]</scope>
    <source>
        <strain evidence="8">csc3.9</strain>
    </source>
</reference>
<evidence type="ECO:0000313" key="7">
    <source>
        <dbReference type="EMBL" id="QQD16844.1"/>
    </source>
</evidence>
<evidence type="ECO:0000256" key="1">
    <source>
        <dbReference type="ARBA" id="ARBA00006745"/>
    </source>
</evidence>
<evidence type="ECO:0000256" key="3">
    <source>
        <dbReference type="ARBA" id="ARBA00022801"/>
    </source>
</evidence>
<evidence type="ECO:0000256" key="5">
    <source>
        <dbReference type="HAMAP-Rule" id="MF_01281"/>
    </source>
</evidence>
<feature type="binding site" evidence="5">
    <location>
        <position position="85"/>
    </location>
    <ligand>
        <name>Zn(2+)</name>
        <dbReference type="ChEBI" id="CHEBI:29105"/>
    </ligand>
</feature>
<feature type="binding site" evidence="5">
    <location>
        <position position="87"/>
    </location>
    <ligand>
        <name>Zn(2+)</name>
        <dbReference type="ChEBI" id="CHEBI:29105"/>
    </ligand>
</feature>
<dbReference type="EMBL" id="CP066167">
    <property type="protein sequence ID" value="QQD16844.1"/>
    <property type="molecule type" value="Genomic_DNA"/>
</dbReference>
<dbReference type="GO" id="GO:0090614">
    <property type="term" value="F:5'-methylthioadenosine deaminase activity"/>
    <property type="evidence" value="ECO:0007669"/>
    <property type="project" value="UniProtKB-UniRule"/>
</dbReference>
<dbReference type="SUPFAM" id="SSF51556">
    <property type="entry name" value="Metallo-dependent hydrolases"/>
    <property type="match status" value="1"/>
</dbReference>
<dbReference type="CDD" id="cd01298">
    <property type="entry name" value="ATZ_TRZ_like"/>
    <property type="match status" value="1"/>
</dbReference>
<proteinExistence type="inferred from homology"/>
<evidence type="ECO:0000259" key="6">
    <source>
        <dbReference type="Pfam" id="PF01979"/>
    </source>
</evidence>
<name>A0A7T4QY31_9GAMM</name>
<keyword evidence="4 5" id="KW-0862">Zinc</keyword>
<feature type="binding site" evidence="5">
    <location>
        <position position="114"/>
    </location>
    <ligand>
        <name>substrate</name>
    </ligand>
</feature>
<feature type="binding site" evidence="5">
    <location>
        <position position="207"/>
    </location>
    <ligand>
        <name>substrate</name>
    </ligand>
</feature>
<dbReference type="Gene3D" id="2.30.40.10">
    <property type="entry name" value="Urease, subunit C, domain 1"/>
    <property type="match status" value="1"/>
</dbReference>
<dbReference type="AlphaFoldDB" id="A0A7T4QY31"/>
<dbReference type="KEGG" id="snan:I6N98_10650"/>
<feature type="binding site" evidence="5">
    <location>
        <position position="237"/>
    </location>
    <ligand>
        <name>substrate</name>
    </ligand>
</feature>
<evidence type="ECO:0000256" key="2">
    <source>
        <dbReference type="ARBA" id="ARBA00022723"/>
    </source>
</evidence>
<dbReference type="GO" id="GO:0046872">
    <property type="term" value="F:metal ion binding"/>
    <property type="evidence" value="ECO:0007669"/>
    <property type="project" value="UniProtKB-KW"/>
</dbReference>
<accession>A0A7T4QY31</accession>
<comment type="catalytic activity">
    <reaction evidence="5">
        <text>S-methyl-5'-thioadenosine + H2O + H(+) = S-methyl-5'-thioinosine + NH4(+)</text>
        <dbReference type="Rhea" id="RHEA:25025"/>
        <dbReference type="ChEBI" id="CHEBI:15377"/>
        <dbReference type="ChEBI" id="CHEBI:15378"/>
        <dbReference type="ChEBI" id="CHEBI:17509"/>
        <dbReference type="ChEBI" id="CHEBI:28938"/>
        <dbReference type="ChEBI" id="CHEBI:48595"/>
        <dbReference type="EC" id="3.5.4.31"/>
    </reaction>
</comment>
<protein>
    <recommendedName>
        <fullName evidence="5">5-methylthioadenosine/S-adenosylhomocysteine deaminase</fullName>
        <shortName evidence="5">MTA/SAH deaminase</shortName>
        <ecNumber evidence="5">3.5.4.28</ecNumber>
        <ecNumber evidence="5">3.5.4.31</ecNumber>
    </recommendedName>
</protein>
<dbReference type="PANTHER" id="PTHR43794:SF11">
    <property type="entry name" value="AMIDOHYDROLASE-RELATED DOMAIN-CONTAINING PROTEIN"/>
    <property type="match status" value="1"/>
</dbReference>
<feature type="domain" description="Amidohydrolase-related" evidence="6">
    <location>
        <begin position="76"/>
        <end position="426"/>
    </location>
</feature>
<dbReference type="PANTHER" id="PTHR43794">
    <property type="entry name" value="AMINOHYDROLASE SSNA-RELATED"/>
    <property type="match status" value="1"/>
</dbReference>
<keyword evidence="8" id="KW-1185">Reference proteome</keyword>
<evidence type="ECO:0000256" key="4">
    <source>
        <dbReference type="ARBA" id="ARBA00022833"/>
    </source>
</evidence>
<sequence length="455" mass="49074">MSAPDREATHANPIDSIEQPVDTLIFARWVLPVTPGCPVLDNHAVAVTNGTIVAVLPADRATNIAAGEVLQLNHQVLMPGLINAHGHAAMTLFRGMADDYPLQTWLNEHIWPAEGKHVSEDFVRDGAGLAMAEMIRSGTTTFSDMYFFPEVTAEVARQCGMRAQLAFPIFDFPSAWGSGPEDYFRKGLALRDEHKHSELINIAFGPHAPYTVGDEALSKVVTLAAELDAHIHIHLHETDHEVEEALRQTGVRPVQRLANLGLLGPKTQCVHVCSLNDEDIETLASHNSHVVHCPESNLKLASGFTPVEKLRATGINLALGTDGAASNNDLDMFGEMRTAAILAKAVAANAAALPDTAALEMATLGGARALGIDHLVGSLEAGKQADIIAVDLSGIAHQPVYTPVSQLVYSQVSHAVRHSWIKGRRVLDNGELTSLDSRDLIERAEHWRSAINGEN</sequence>
<dbReference type="EC" id="3.5.4.28" evidence="5"/>
<evidence type="ECO:0000313" key="8">
    <source>
        <dbReference type="Proteomes" id="UP000596063"/>
    </source>
</evidence>
<comment type="function">
    <text evidence="5">Catalyzes the deamination of 5-methylthioadenosine and S-adenosyl-L-homocysteine into 5-methylthioinosine and S-inosyl-L-homocysteine, respectively. Is also able to deaminate adenosine.</text>
</comment>
<dbReference type="SUPFAM" id="SSF51338">
    <property type="entry name" value="Composite domain of metallo-dependent hydrolases"/>
    <property type="match status" value="1"/>
</dbReference>
<dbReference type="InterPro" id="IPR032466">
    <property type="entry name" value="Metal_Hydrolase"/>
</dbReference>
<organism evidence="7 8">
    <name type="scientific">Spongiibacter nanhainus</name>
    <dbReference type="NCBI Taxonomy" id="2794344"/>
    <lineage>
        <taxon>Bacteria</taxon>
        <taxon>Pseudomonadati</taxon>
        <taxon>Pseudomonadota</taxon>
        <taxon>Gammaproteobacteria</taxon>
        <taxon>Cellvibrionales</taxon>
        <taxon>Spongiibacteraceae</taxon>
        <taxon>Spongiibacter</taxon>
    </lineage>
</organism>
<dbReference type="EC" id="3.5.4.31" evidence="5"/>